<keyword evidence="3 11" id="KW-0819">tRNA processing</keyword>
<keyword evidence="7 11" id="KW-0692">RNA repair</keyword>
<feature type="binding site" evidence="11">
    <location>
        <position position="27"/>
    </location>
    <ligand>
        <name>CTP</name>
        <dbReference type="ChEBI" id="CHEBI:37563"/>
    </ligand>
</feature>
<dbReference type="InterPro" id="IPR043519">
    <property type="entry name" value="NT_sf"/>
</dbReference>
<dbReference type="InterPro" id="IPR032828">
    <property type="entry name" value="PolyA_RNA-bd"/>
</dbReference>
<feature type="binding site" evidence="11">
    <location>
        <position position="157"/>
    </location>
    <ligand>
        <name>ATP</name>
        <dbReference type="ChEBI" id="CHEBI:30616"/>
    </ligand>
</feature>
<comment type="catalytic activity">
    <reaction evidence="11">
        <text>a tRNA with a 3' CCA end + 2 CTP + ATP = a tRNA with a 3' CCACCA end + 3 diphosphate</text>
        <dbReference type="Rhea" id="RHEA:76235"/>
        <dbReference type="Rhea" id="RHEA-COMP:10468"/>
        <dbReference type="Rhea" id="RHEA-COMP:18655"/>
        <dbReference type="ChEBI" id="CHEBI:30616"/>
        <dbReference type="ChEBI" id="CHEBI:33019"/>
        <dbReference type="ChEBI" id="CHEBI:37563"/>
        <dbReference type="ChEBI" id="CHEBI:83071"/>
        <dbReference type="ChEBI" id="CHEBI:195187"/>
    </reaction>
</comment>
<proteinExistence type="inferred from homology"/>
<evidence type="ECO:0000256" key="9">
    <source>
        <dbReference type="ARBA" id="ARBA00022842"/>
    </source>
</evidence>
<comment type="caution">
    <text evidence="15">The sequence shown here is derived from an EMBL/GenBank/DDBJ whole genome shotgun (WGS) entry which is preliminary data.</text>
</comment>
<evidence type="ECO:0000259" key="14">
    <source>
        <dbReference type="Pfam" id="PF13735"/>
    </source>
</evidence>
<gene>
    <name evidence="11" type="primary">cca</name>
    <name evidence="15" type="ORF">EJA10_14050</name>
</gene>
<dbReference type="InterPro" id="IPR023068">
    <property type="entry name" value="CCA-adding_enz_firmicutes"/>
</dbReference>
<evidence type="ECO:0000313" key="16">
    <source>
        <dbReference type="Proteomes" id="UP000279911"/>
    </source>
</evidence>
<name>A0A3R9FHJ0_9BACI</name>
<feature type="binding site" evidence="11">
    <location>
        <position position="163"/>
    </location>
    <ligand>
        <name>CTP</name>
        <dbReference type="ChEBI" id="CHEBI:37563"/>
    </ligand>
</feature>
<keyword evidence="4 11" id="KW-0548">Nucleotidyltransferase</keyword>
<dbReference type="GO" id="GO:0004810">
    <property type="term" value="F:CCA tRNA nucleotidyltransferase activity"/>
    <property type="evidence" value="ECO:0007669"/>
    <property type="project" value="UniProtKB-UniRule"/>
</dbReference>
<dbReference type="GO" id="GO:0042245">
    <property type="term" value="P:RNA repair"/>
    <property type="evidence" value="ECO:0007669"/>
    <property type="project" value="UniProtKB-KW"/>
</dbReference>
<comment type="cofactor">
    <cofactor evidence="1 11">
        <name>Mg(2+)</name>
        <dbReference type="ChEBI" id="CHEBI:18420"/>
    </cofactor>
</comment>
<protein>
    <recommendedName>
        <fullName evidence="11">CCA-adding enzyme</fullName>
        <ecNumber evidence="11">2.7.7.72</ecNumber>
    </recommendedName>
    <alternativeName>
        <fullName evidence="11">CCA tRNA nucleotidyltransferase</fullName>
    </alternativeName>
    <alternativeName>
        <fullName evidence="11">tRNA CCA-pyrophosphorylase</fullName>
    </alternativeName>
    <alternativeName>
        <fullName evidence="11">tRNA adenylyl-/cytidylyl- transferase</fullName>
    </alternativeName>
    <alternativeName>
        <fullName evidence="11">tRNA nucleotidyltransferase</fullName>
    </alternativeName>
    <alternativeName>
        <fullName evidence="11">tRNA-NT</fullName>
    </alternativeName>
</protein>
<evidence type="ECO:0000256" key="1">
    <source>
        <dbReference type="ARBA" id="ARBA00001946"/>
    </source>
</evidence>
<dbReference type="GO" id="GO:0000049">
    <property type="term" value="F:tRNA binding"/>
    <property type="evidence" value="ECO:0007669"/>
    <property type="project" value="UniProtKB-UniRule"/>
</dbReference>
<reference evidence="16" key="1">
    <citation type="submission" date="2018-12" db="EMBL/GenBank/DDBJ databases">
        <title>Bacillus chawlae sp. nov., Bacillus glennii sp. nov., and Bacillus saganii sp. nov. Isolated from the Vehicle Assembly Building at Kennedy Space Center where the Viking Spacecraft were Assembled.</title>
        <authorList>
            <person name="Seuylemezian A."/>
            <person name="Vaishampayan P."/>
        </authorList>
    </citation>
    <scope>NUCLEOTIDE SEQUENCE [LARGE SCALE GENOMIC DNA]</scope>
    <source>
        <strain evidence="16">DSM 13966</strain>
    </source>
</reference>
<dbReference type="PANTHER" id="PTHR46173">
    <property type="entry name" value="CCA TRNA NUCLEOTIDYLTRANSFERASE 1, MITOCHONDRIAL"/>
    <property type="match status" value="1"/>
</dbReference>
<comment type="function">
    <text evidence="11">Catalyzes the addition and repair of the essential 3'-terminal CCA sequence in tRNAs without using a nucleic acid template. Adds these three nucleotides in the order of C, C, and A to the tRNA nucleotide-73, using CTP and ATP as substrates and producing inorganic pyrophosphate. tRNA 3'-terminal CCA addition is required both for tRNA processing and repair. Also involved in tRNA surveillance by mediating tandem CCA addition to generate a CCACCA at the 3' terminus of unstable tRNAs. While stable tRNAs receive only 3'-terminal CCA, unstable tRNAs are marked with CCACCA and rapidly degraded.</text>
</comment>
<dbReference type="Gene3D" id="1.10.110.30">
    <property type="match status" value="1"/>
</dbReference>
<dbReference type="AlphaFoldDB" id="A0A3R9FHJ0"/>
<feature type="binding site" evidence="11">
    <location>
        <position position="111"/>
    </location>
    <ligand>
        <name>ATP</name>
        <dbReference type="ChEBI" id="CHEBI:30616"/>
    </ligand>
</feature>
<feature type="binding site" evidence="11">
    <location>
        <position position="163"/>
    </location>
    <ligand>
        <name>ATP</name>
        <dbReference type="ChEBI" id="CHEBI:30616"/>
    </ligand>
</feature>
<feature type="binding site" evidence="11">
    <location>
        <position position="40"/>
    </location>
    <ligand>
        <name>Mg(2+)</name>
        <dbReference type="ChEBI" id="CHEBI:18420"/>
    </ligand>
</feature>
<evidence type="ECO:0000256" key="2">
    <source>
        <dbReference type="ARBA" id="ARBA00022679"/>
    </source>
</evidence>
<dbReference type="Pfam" id="PF12627">
    <property type="entry name" value="PolyA_pol_RNAbd"/>
    <property type="match status" value="1"/>
</dbReference>
<comment type="catalytic activity">
    <reaction evidence="11">
        <text>a tRNA precursor + 2 CTP + ATP = a tRNA with a 3' CCA end + 3 diphosphate</text>
        <dbReference type="Rhea" id="RHEA:14433"/>
        <dbReference type="Rhea" id="RHEA-COMP:10465"/>
        <dbReference type="Rhea" id="RHEA-COMP:10468"/>
        <dbReference type="ChEBI" id="CHEBI:30616"/>
        <dbReference type="ChEBI" id="CHEBI:33019"/>
        <dbReference type="ChEBI" id="CHEBI:37563"/>
        <dbReference type="ChEBI" id="CHEBI:74896"/>
        <dbReference type="ChEBI" id="CHEBI:83071"/>
        <dbReference type="EC" id="2.7.7.72"/>
    </reaction>
</comment>
<sequence length="402" mass="46264">MAKPFLQAVPVLELIEESGFEAYFVGGSVRDHILGREISDVDIATSALPDELKEIFPKTVDLGIEHGTILVHYRGESYEITTFRSEAGYTDFRRPDQVSFIRSLRDDLQRRDFTMNAIAMDKEGNILDPFSGVEAISQKKIATVGNPEERFGEDALRMLRAVRFLSQLCFSIEKRTYDSLVKQCHLLDNIAVERKTVEFEKMLKGQNRNEAIRLLASSGMHQYLPGLKNHTEPLFQFSVSLFKDLQISEAWVLLLFHLELKGKEVEEFLRSWKLPVQTIKRYKLIYSWVLERNNGQSWTVETVYKAGIDIALSAEKVFTCLHTGKDESRRIIHLYESLPIRNRQELMVSGNDIMSWLGEKPGPWLRDVLEEVERAVINGKVPNDKEKIKVWLNGLNRKSEKS</sequence>
<keyword evidence="5 11" id="KW-0479">Metal-binding</keyword>
<dbReference type="OrthoDB" id="9805698at2"/>
<feature type="binding site" evidence="11">
    <location>
        <position position="42"/>
    </location>
    <ligand>
        <name>Mg(2+)</name>
        <dbReference type="ChEBI" id="CHEBI:18420"/>
    </ligand>
</feature>
<dbReference type="Gene3D" id="3.30.460.10">
    <property type="entry name" value="Beta Polymerase, domain 2"/>
    <property type="match status" value="1"/>
</dbReference>
<feature type="binding site" evidence="11">
    <location>
        <position position="157"/>
    </location>
    <ligand>
        <name>CTP</name>
        <dbReference type="ChEBI" id="CHEBI:37563"/>
    </ligand>
</feature>
<feature type="binding site" evidence="11">
    <location>
        <position position="30"/>
    </location>
    <ligand>
        <name>ATP</name>
        <dbReference type="ChEBI" id="CHEBI:30616"/>
    </ligand>
</feature>
<feature type="binding site" evidence="11">
    <location>
        <position position="30"/>
    </location>
    <ligand>
        <name>CTP</name>
        <dbReference type="ChEBI" id="CHEBI:37563"/>
    </ligand>
</feature>
<evidence type="ECO:0000256" key="7">
    <source>
        <dbReference type="ARBA" id="ARBA00022800"/>
    </source>
</evidence>
<dbReference type="Pfam" id="PF13735">
    <property type="entry name" value="tRNA_NucTran2_2"/>
    <property type="match status" value="1"/>
</dbReference>
<feature type="domain" description="tRNA nucleotidyltransferase/poly(A) polymerase RNA and SrmB- binding" evidence="13">
    <location>
        <begin position="170"/>
        <end position="228"/>
    </location>
</feature>
<dbReference type="CDD" id="cd05398">
    <property type="entry name" value="NT_ClassII-CCAase"/>
    <property type="match status" value="1"/>
</dbReference>
<feature type="domain" description="Poly A polymerase head" evidence="12">
    <location>
        <begin position="22"/>
        <end position="141"/>
    </location>
</feature>
<dbReference type="SUPFAM" id="SSF81301">
    <property type="entry name" value="Nucleotidyltransferase"/>
    <property type="match status" value="1"/>
</dbReference>
<feature type="binding site" evidence="11">
    <location>
        <position position="160"/>
    </location>
    <ligand>
        <name>ATP</name>
        <dbReference type="ChEBI" id="CHEBI:30616"/>
    </ligand>
</feature>
<dbReference type="GO" id="GO:0160016">
    <property type="term" value="F:CCACCA tRNA nucleotidyltransferase activity"/>
    <property type="evidence" value="ECO:0007669"/>
    <property type="project" value="RHEA"/>
</dbReference>
<evidence type="ECO:0000256" key="3">
    <source>
        <dbReference type="ARBA" id="ARBA00022694"/>
    </source>
</evidence>
<evidence type="ECO:0000256" key="6">
    <source>
        <dbReference type="ARBA" id="ARBA00022741"/>
    </source>
</evidence>
<feature type="binding site" evidence="11">
    <location>
        <position position="160"/>
    </location>
    <ligand>
        <name>CTP</name>
        <dbReference type="ChEBI" id="CHEBI:37563"/>
    </ligand>
</feature>
<dbReference type="InterPro" id="IPR002646">
    <property type="entry name" value="PolA_pol_head_dom"/>
</dbReference>
<feature type="binding site" evidence="11">
    <location>
        <position position="27"/>
    </location>
    <ligand>
        <name>ATP</name>
        <dbReference type="ChEBI" id="CHEBI:30616"/>
    </ligand>
</feature>
<comment type="subunit">
    <text evidence="11">Homodimer.</text>
</comment>
<feature type="binding site" evidence="11">
    <location>
        <position position="111"/>
    </location>
    <ligand>
        <name>CTP</name>
        <dbReference type="ChEBI" id="CHEBI:37563"/>
    </ligand>
</feature>
<dbReference type="GO" id="GO:0000287">
    <property type="term" value="F:magnesium ion binding"/>
    <property type="evidence" value="ECO:0007669"/>
    <property type="project" value="UniProtKB-UniRule"/>
</dbReference>
<dbReference type="Gene3D" id="1.10.246.80">
    <property type="match status" value="1"/>
</dbReference>
<evidence type="ECO:0000256" key="5">
    <source>
        <dbReference type="ARBA" id="ARBA00022723"/>
    </source>
</evidence>
<keyword evidence="6 11" id="KW-0547">Nucleotide-binding</keyword>
<dbReference type="InterPro" id="IPR050264">
    <property type="entry name" value="Bact_CCA-adding_enz_type3_sf"/>
</dbReference>
<feature type="binding site" evidence="11">
    <location>
        <position position="154"/>
    </location>
    <ligand>
        <name>ATP</name>
        <dbReference type="ChEBI" id="CHEBI:30616"/>
    </ligand>
</feature>
<feature type="binding site" evidence="11">
    <location>
        <position position="154"/>
    </location>
    <ligand>
        <name>CTP</name>
        <dbReference type="ChEBI" id="CHEBI:37563"/>
    </ligand>
</feature>
<dbReference type="EC" id="2.7.7.72" evidence="11"/>
<dbReference type="InterPro" id="IPR032810">
    <property type="entry name" value="CCA-adding_enz_C"/>
</dbReference>
<keyword evidence="8 11" id="KW-0067">ATP-binding</keyword>
<dbReference type="GO" id="GO:0005524">
    <property type="term" value="F:ATP binding"/>
    <property type="evidence" value="ECO:0007669"/>
    <property type="project" value="UniProtKB-UniRule"/>
</dbReference>
<evidence type="ECO:0000256" key="11">
    <source>
        <dbReference type="HAMAP-Rule" id="MF_01263"/>
    </source>
</evidence>
<dbReference type="SUPFAM" id="SSF81891">
    <property type="entry name" value="Poly A polymerase C-terminal region-like"/>
    <property type="match status" value="1"/>
</dbReference>
<dbReference type="Proteomes" id="UP000279911">
    <property type="component" value="Unassembled WGS sequence"/>
</dbReference>
<evidence type="ECO:0000313" key="15">
    <source>
        <dbReference type="EMBL" id="RSD26584.1"/>
    </source>
</evidence>
<accession>A0A3R9FHJ0</accession>
<comment type="similarity">
    <text evidence="11">Belongs to the tRNA nucleotidyltransferase/poly(A) polymerase family. Bacterial CCA-adding enzyme type 3 subfamily.</text>
</comment>
<evidence type="ECO:0000256" key="4">
    <source>
        <dbReference type="ARBA" id="ARBA00022695"/>
    </source>
</evidence>
<keyword evidence="10 11" id="KW-0694">RNA-binding</keyword>
<organism evidence="15 16">
    <name type="scientific">Mesobacillus subterraneus</name>
    <dbReference type="NCBI Taxonomy" id="285983"/>
    <lineage>
        <taxon>Bacteria</taxon>
        <taxon>Bacillati</taxon>
        <taxon>Bacillota</taxon>
        <taxon>Bacilli</taxon>
        <taxon>Bacillales</taxon>
        <taxon>Bacillaceae</taxon>
        <taxon>Mesobacillus</taxon>
    </lineage>
</organism>
<dbReference type="Pfam" id="PF01743">
    <property type="entry name" value="PolyA_pol"/>
    <property type="match status" value="1"/>
</dbReference>
<comment type="miscellaneous">
    <text evidence="11">A single active site specifically recognizes both ATP and CTP and is responsible for their addition.</text>
</comment>
<evidence type="ECO:0000259" key="12">
    <source>
        <dbReference type="Pfam" id="PF01743"/>
    </source>
</evidence>
<keyword evidence="9 11" id="KW-0460">Magnesium</keyword>
<evidence type="ECO:0000259" key="13">
    <source>
        <dbReference type="Pfam" id="PF12627"/>
    </source>
</evidence>
<feature type="domain" description="CCA-adding enzyme C-terminal" evidence="14">
    <location>
        <begin position="248"/>
        <end position="390"/>
    </location>
</feature>
<evidence type="ECO:0000256" key="10">
    <source>
        <dbReference type="ARBA" id="ARBA00022884"/>
    </source>
</evidence>
<keyword evidence="2 11" id="KW-0808">Transferase</keyword>
<dbReference type="EMBL" id="RSFW01000015">
    <property type="protein sequence ID" value="RSD26584.1"/>
    <property type="molecule type" value="Genomic_DNA"/>
</dbReference>
<dbReference type="PANTHER" id="PTHR46173:SF1">
    <property type="entry name" value="CCA TRNA NUCLEOTIDYLTRANSFERASE 1, MITOCHONDRIAL"/>
    <property type="match status" value="1"/>
</dbReference>
<dbReference type="NCBIfam" id="NF009814">
    <property type="entry name" value="PRK13299.1"/>
    <property type="match status" value="1"/>
</dbReference>
<evidence type="ECO:0000256" key="8">
    <source>
        <dbReference type="ARBA" id="ARBA00022840"/>
    </source>
</evidence>
<dbReference type="Gene3D" id="1.20.58.560">
    <property type="match status" value="1"/>
</dbReference>
<dbReference type="GO" id="GO:0001680">
    <property type="term" value="P:tRNA 3'-terminal CCA addition"/>
    <property type="evidence" value="ECO:0007669"/>
    <property type="project" value="UniProtKB-UniRule"/>
</dbReference>
<dbReference type="HAMAP" id="MF_01263">
    <property type="entry name" value="CCA_bact_type3"/>
    <property type="match status" value="1"/>
</dbReference>